<dbReference type="InterPro" id="IPR045160">
    <property type="entry name" value="ATG16"/>
</dbReference>
<dbReference type="AlphaFoldDB" id="A0A7S3C7P8"/>
<keyword evidence="2" id="KW-0677">Repeat</keyword>
<evidence type="ECO:0000256" key="4">
    <source>
        <dbReference type="SAM" id="Coils"/>
    </source>
</evidence>
<dbReference type="PROSITE" id="PS00678">
    <property type="entry name" value="WD_REPEATS_1"/>
    <property type="match status" value="2"/>
</dbReference>
<dbReference type="Pfam" id="PF08614">
    <property type="entry name" value="ATG16"/>
    <property type="match status" value="1"/>
</dbReference>
<evidence type="ECO:0000256" key="1">
    <source>
        <dbReference type="ARBA" id="ARBA00022574"/>
    </source>
</evidence>
<dbReference type="PANTHER" id="PTHR19878">
    <property type="entry name" value="AUTOPHAGY PROTEIN 16-LIKE"/>
    <property type="match status" value="1"/>
</dbReference>
<evidence type="ECO:0000259" key="5">
    <source>
        <dbReference type="Pfam" id="PF08614"/>
    </source>
</evidence>
<dbReference type="EMBL" id="CP151501">
    <property type="protein sequence ID" value="WZN59371.1"/>
    <property type="molecule type" value="Genomic_DNA"/>
</dbReference>
<dbReference type="PRINTS" id="PR00320">
    <property type="entry name" value="GPROTEINBRPT"/>
</dbReference>
<feature type="repeat" description="WD" evidence="3">
    <location>
        <begin position="347"/>
        <end position="389"/>
    </location>
</feature>
<reference evidence="7 8" key="2">
    <citation type="submission" date="2024-03" db="EMBL/GenBank/DDBJ databases">
        <title>Complete genome sequence of the green alga Chloropicon roscoffensis RCC1871.</title>
        <authorList>
            <person name="Lemieux C."/>
            <person name="Pombert J.-F."/>
            <person name="Otis C."/>
            <person name="Turmel M."/>
        </authorList>
    </citation>
    <scope>NUCLEOTIDE SEQUENCE [LARGE SCALE GENOMIC DNA]</scope>
    <source>
        <strain evidence="7 8">RCC1871</strain>
    </source>
</reference>
<dbReference type="CDD" id="cd00200">
    <property type="entry name" value="WD40"/>
    <property type="match status" value="1"/>
</dbReference>
<dbReference type="InterPro" id="IPR013923">
    <property type="entry name" value="Autophagy-rel_prot_16_dom"/>
</dbReference>
<feature type="repeat" description="WD" evidence="3">
    <location>
        <begin position="404"/>
        <end position="430"/>
    </location>
</feature>
<proteinExistence type="predicted"/>
<dbReference type="InterPro" id="IPR001680">
    <property type="entry name" value="WD40_rpt"/>
</dbReference>
<feature type="repeat" description="WD" evidence="3">
    <location>
        <begin position="521"/>
        <end position="553"/>
    </location>
</feature>
<feature type="domain" description="Autophagy-related protein 16" evidence="5">
    <location>
        <begin position="13"/>
        <end position="207"/>
    </location>
</feature>
<dbReference type="PROSITE" id="PS50294">
    <property type="entry name" value="WD_REPEATS_REGION"/>
    <property type="match status" value="4"/>
</dbReference>
<sequence>MASSGPPPLEVYLLSSLRKRNALEVDALRPVVESYLRILFDKTLLRKECSQLDKRTKALAEEKETLKRELLHKDENEGKAAMAEKLTRKNAELGEEVLQSYKENARIAQELAAKVSEVTTLREDSDRYLTERDKLQLTVSELGERNKELLTQVEEERSTTRVLHVELDTVSQEKKECEQRCEQAKAENAKLVEVLLEMKEKEAERMNAANDYYDSVVSNANLQAARRMGAAQSGAGAIDGDWQDMDASDFAVGVPKMVKHLLPEAHAGACQACSFSNKGTLLATGGADQVIKVWEPKKGAASSTLQGTLGSVLDLEFTPDDGFLVAAGADGALRMWSVDTGRSKHTLTGHKDKVHSVSFGANESKKCVSGGQDRTIRIWDLVKGYCVQTIACGSTCFSVCMGQNGSFVYSGHFDGSVRVWDFRTGSLEKQLPSLHGSQVSSVCVSPVSDRYLVSAGRDNCVKVVDTVTFETVHTLESPSFKTAGAKAVPCISPDDAYVACGSTTGAVCVWSTRTGTVDTELKKHKQGVLACAWNPSAAMIASTDQKGDLIIWD</sequence>
<reference evidence="6" key="1">
    <citation type="submission" date="2021-01" db="EMBL/GenBank/DDBJ databases">
        <authorList>
            <person name="Corre E."/>
            <person name="Pelletier E."/>
            <person name="Niang G."/>
            <person name="Scheremetjew M."/>
            <person name="Finn R."/>
            <person name="Kale V."/>
            <person name="Holt S."/>
            <person name="Cochrane G."/>
            <person name="Meng A."/>
            <person name="Brown T."/>
            <person name="Cohen L."/>
        </authorList>
    </citation>
    <scope>NUCLEOTIDE SEQUENCE</scope>
    <source>
        <strain evidence="6">RCC1871</strain>
    </source>
</reference>
<dbReference type="Gene3D" id="2.130.10.10">
    <property type="entry name" value="YVTN repeat-like/Quinoprotein amine dehydrogenase"/>
    <property type="match status" value="2"/>
</dbReference>
<feature type="repeat" description="WD" evidence="3">
    <location>
        <begin position="305"/>
        <end position="346"/>
    </location>
</feature>
<dbReference type="SMART" id="SM00320">
    <property type="entry name" value="WD40"/>
    <property type="match status" value="7"/>
</dbReference>
<dbReference type="EMBL" id="HBHZ01001953">
    <property type="protein sequence ID" value="CAE0188454.1"/>
    <property type="molecule type" value="Transcribed_RNA"/>
</dbReference>
<dbReference type="PANTHER" id="PTHR19878:SF8">
    <property type="entry name" value="AUTOPHAGY-RELATED 16, ISOFORM F"/>
    <property type="match status" value="1"/>
</dbReference>
<dbReference type="InterPro" id="IPR015943">
    <property type="entry name" value="WD40/YVTN_repeat-like_dom_sf"/>
</dbReference>
<evidence type="ECO:0000313" key="8">
    <source>
        <dbReference type="Proteomes" id="UP001472866"/>
    </source>
</evidence>
<dbReference type="SUPFAM" id="SSF50978">
    <property type="entry name" value="WD40 repeat-like"/>
    <property type="match status" value="1"/>
</dbReference>
<name>A0A7S3C7P8_9CHLO</name>
<evidence type="ECO:0000313" key="6">
    <source>
        <dbReference type="EMBL" id="CAE0188454.1"/>
    </source>
</evidence>
<protein>
    <submittedName>
        <fullName evidence="7">Protein tipD</fullName>
    </submittedName>
</protein>
<gene>
    <name evidence="6" type="ORF">CROS1456_LOCUS1523</name>
    <name evidence="7" type="ORF">HKI87_01g08970</name>
</gene>
<evidence type="ECO:0000256" key="2">
    <source>
        <dbReference type="ARBA" id="ARBA00022737"/>
    </source>
</evidence>
<feature type="repeat" description="WD" evidence="3">
    <location>
        <begin position="263"/>
        <end position="304"/>
    </location>
</feature>
<dbReference type="PROSITE" id="PS50082">
    <property type="entry name" value="WD_REPEATS_2"/>
    <property type="match status" value="5"/>
</dbReference>
<organism evidence="6">
    <name type="scientific">Chloropicon roscoffensis</name>
    <dbReference type="NCBI Taxonomy" id="1461544"/>
    <lineage>
        <taxon>Eukaryota</taxon>
        <taxon>Viridiplantae</taxon>
        <taxon>Chlorophyta</taxon>
        <taxon>Chloropicophyceae</taxon>
        <taxon>Chloropicales</taxon>
        <taxon>Chloropicaceae</taxon>
        <taxon>Chloropicon</taxon>
    </lineage>
</organism>
<dbReference type="Proteomes" id="UP001472866">
    <property type="component" value="Chromosome 01"/>
</dbReference>
<feature type="coiled-coil region" evidence="4">
    <location>
        <begin position="132"/>
        <end position="211"/>
    </location>
</feature>
<evidence type="ECO:0000256" key="3">
    <source>
        <dbReference type="PROSITE-ProRule" id="PRU00221"/>
    </source>
</evidence>
<keyword evidence="4" id="KW-0175">Coiled coil</keyword>
<dbReference type="InterPro" id="IPR036322">
    <property type="entry name" value="WD40_repeat_dom_sf"/>
</dbReference>
<dbReference type="InterPro" id="IPR020472">
    <property type="entry name" value="WD40_PAC1"/>
</dbReference>
<dbReference type="InterPro" id="IPR019775">
    <property type="entry name" value="WD40_repeat_CS"/>
</dbReference>
<dbReference type="GO" id="GO:0000045">
    <property type="term" value="P:autophagosome assembly"/>
    <property type="evidence" value="ECO:0007669"/>
    <property type="project" value="InterPro"/>
</dbReference>
<accession>A0A7S3C7P8</accession>
<dbReference type="Pfam" id="PF00400">
    <property type="entry name" value="WD40"/>
    <property type="match status" value="7"/>
</dbReference>
<keyword evidence="8" id="KW-1185">Reference proteome</keyword>
<keyword evidence="1 3" id="KW-0853">WD repeat</keyword>
<evidence type="ECO:0000313" key="7">
    <source>
        <dbReference type="EMBL" id="WZN59371.1"/>
    </source>
</evidence>